<dbReference type="AlphaFoldDB" id="A0A2V1KC69"/>
<evidence type="ECO:0000313" key="4">
    <source>
        <dbReference type="Proteomes" id="UP000245283"/>
    </source>
</evidence>
<dbReference type="RefSeq" id="WP_109092801.1">
    <property type="nucleotide sequence ID" value="NZ_JBQDYW010000054.1"/>
</dbReference>
<feature type="domain" description="DUF4143" evidence="2">
    <location>
        <begin position="198"/>
        <end position="362"/>
    </location>
</feature>
<protein>
    <submittedName>
        <fullName evidence="3">ATP-binding protein</fullName>
    </submittedName>
</protein>
<dbReference type="Proteomes" id="UP000245283">
    <property type="component" value="Unassembled WGS sequence"/>
</dbReference>
<dbReference type="Pfam" id="PF13173">
    <property type="entry name" value="AAA_14"/>
    <property type="match status" value="1"/>
</dbReference>
<organism evidence="3 4">
    <name type="scientific">Ancrocorticia populi</name>
    <dbReference type="NCBI Taxonomy" id="2175228"/>
    <lineage>
        <taxon>Bacteria</taxon>
        <taxon>Bacillati</taxon>
        <taxon>Actinomycetota</taxon>
        <taxon>Actinomycetes</taxon>
        <taxon>Actinomycetales</taxon>
        <taxon>Actinomycetaceae</taxon>
        <taxon>Ancrocorticia</taxon>
    </lineage>
</organism>
<comment type="caution">
    <text evidence="3">The sequence shown here is derived from an EMBL/GenBank/DDBJ whole genome shotgun (WGS) entry which is preliminary data.</text>
</comment>
<dbReference type="Pfam" id="PF13635">
    <property type="entry name" value="DUF4143"/>
    <property type="match status" value="1"/>
</dbReference>
<keyword evidence="3" id="KW-0547">Nucleotide-binding</keyword>
<dbReference type="InterPro" id="IPR041682">
    <property type="entry name" value="AAA_14"/>
</dbReference>
<evidence type="ECO:0000259" key="2">
    <source>
        <dbReference type="Pfam" id="PF13635"/>
    </source>
</evidence>
<dbReference type="EMBL" id="QETB01000001">
    <property type="protein sequence ID" value="PWF27301.1"/>
    <property type="molecule type" value="Genomic_DNA"/>
</dbReference>
<proteinExistence type="predicted"/>
<accession>A0A2V1KC69</accession>
<dbReference type="InterPro" id="IPR025420">
    <property type="entry name" value="DUF4143"/>
</dbReference>
<feature type="domain" description="AAA" evidence="1">
    <location>
        <begin position="22"/>
        <end position="132"/>
    </location>
</feature>
<gene>
    <name evidence="3" type="ORF">DD236_02625</name>
</gene>
<dbReference type="GO" id="GO:0005524">
    <property type="term" value="F:ATP binding"/>
    <property type="evidence" value="ECO:0007669"/>
    <property type="project" value="UniProtKB-KW"/>
</dbReference>
<dbReference type="PANTHER" id="PTHR43566">
    <property type="entry name" value="CONSERVED PROTEIN"/>
    <property type="match status" value="1"/>
</dbReference>
<evidence type="ECO:0000259" key="1">
    <source>
        <dbReference type="Pfam" id="PF13173"/>
    </source>
</evidence>
<dbReference type="OrthoDB" id="128089at2"/>
<keyword evidence="4" id="KW-1185">Reference proteome</keyword>
<sequence>MNQYLPRHLDAEIASQLGWSAAVVIDGPKAVGKTETATRLTNSQVFLDTDLASRGLALADPVLVLGGAAPRLFDEWQTVPNLWNAVRHEVDRRKKPGQFVLAGSSSPSDDQTRHTGTGRFSWLRMQPLTLIETGHSIGEVSLRQLLRGEGVNVSDPGLRFDELIERMISGGWPMSQGFPLKESTKYAKNYLDQTAKVDVSTLDGPKYDSVKVSRLLRSLARNAATEVSVRTLATDAGGADGPLHADTTSRYLEALQRIFIVELQEAWGPRIRTRTPLRESPKRHLTDSSLTLAALRIGSPDRLFAEPETLGLIFESFVVQQLRAYAPFVDAEVMHYRDKSGLECDAIVQNGDGDWIAIEIKLGSGLIDRAVPNLKKLRDVVDQKASGEMRAMVVVVPTGPSYLRPDGVQVVALSSLGL</sequence>
<keyword evidence="3" id="KW-0067">ATP-binding</keyword>
<reference evidence="4" key="1">
    <citation type="submission" date="2018-05" db="EMBL/GenBank/DDBJ databases">
        <authorList>
            <person name="Li Y."/>
        </authorList>
    </citation>
    <scope>NUCLEOTIDE SEQUENCE [LARGE SCALE GENOMIC DNA]</scope>
    <source>
        <strain evidence="4">sk1b4</strain>
    </source>
</reference>
<evidence type="ECO:0000313" key="3">
    <source>
        <dbReference type="EMBL" id="PWF27301.1"/>
    </source>
</evidence>
<name>A0A2V1KC69_9ACTO</name>
<dbReference type="PANTHER" id="PTHR43566:SF2">
    <property type="entry name" value="DUF4143 DOMAIN-CONTAINING PROTEIN"/>
    <property type="match status" value="1"/>
</dbReference>